<keyword evidence="2" id="KW-1185">Reference proteome</keyword>
<accession>A0A183GBK7</accession>
<dbReference type="Proteomes" id="UP000050761">
    <property type="component" value="Unassembled WGS sequence"/>
</dbReference>
<reference evidence="1 2" key="1">
    <citation type="submission" date="2018-11" db="EMBL/GenBank/DDBJ databases">
        <authorList>
            <consortium name="Pathogen Informatics"/>
        </authorList>
    </citation>
    <scope>NUCLEOTIDE SEQUENCE [LARGE SCALE GENOMIC DNA]</scope>
</reference>
<sequence>MLSALGGRQLLRCDDDTSHVKLVGTEKTLKIPLEAYVHHCGSNGWKSNGNSGGKQPRERVNEGLAKHAEQCPTRKDLVKMT</sequence>
<dbReference type="WBParaSite" id="HPBE_0001949201-mRNA-1">
    <property type="protein sequence ID" value="HPBE_0001949201-mRNA-1"/>
    <property type="gene ID" value="HPBE_0001949201"/>
</dbReference>
<gene>
    <name evidence="1" type="ORF">HPBE_LOCUS19491</name>
</gene>
<accession>A0A3P8F6E7</accession>
<evidence type="ECO:0000313" key="1">
    <source>
        <dbReference type="EMBL" id="VDP15296.1"/>
    </source>
</evidence>
<proteinExistence type="predicted"/>
<dbReference type="EMBL" id="UZAH01031404">
    <property type="protein sequence ID" value="VDP15296.1"/>
    <property type="molecule type" value="Genomic_DNA"/>
</dbReference>
<protein>
    <submittedName>
        <fullName evidence="3">Netrin-1</fullName>
    </submittedName>
</protein>
<evidence type="ECO:0000313" key="2">
    <source>
        <dbReference type="Proteomes" id="UP000050761"/>
    </source>
</evidence>
<name>A0A183GBK7_HELPZ</name>
<reference evidence="3" key="2">
    <citation type="submission" date="2019-09" db="UniProtKB">
        <authorList>
            <consortium name="WormBaseParasite"/>
        </authorList>
    </citation>
    <scope>IDENTIFICATION</scope>
</reference>
<evidence type="ECO:0000313" key="3">
    <source>
        <dbReference type="WBParaSite" id="HPBE_0001949201-mRNA-1"/>
    </source>
</evidence>
<organism evidence="2 3">
    <name type="scientific">Heligmosomoides polygyrus</name>
    <name type="common">Parasitic roundworm</name>
    <dbReference type="NCBI Taxonomy" id="6339"/>
    <lineage>
        <taxon>Eukaryota</taxon>
        <taxon>Metazoa</taxon>
        <taxon>Ecdysozoa</taxon>
        <taxon>Nematoda</taxon>
        <taxon>Chromadorea</taxon>
        <taxon>Rhabditida</taxon>
        <taxon>Rhabditina</taxon>
        <taxon>Rhabditomorpha</taxon>
        <taxon>Strongyloidea</taxon>
        <taxon>Heligmosomidae</taxon>
        <taxon>Heligmosomoides</taxon>
    </lineage>
</organism>
<dbReference type="AlphaFoldDB" id="A0A183GBK7"/>